<dbReference type="InterPro" id="IPR012347">
    <property type="entry name" value="Ferritin-like"/>
</dbReference>
<dbReference type="AlphaFoldDB" id="A0A1G8NZN7"/>
<keyword evidence="3" id="KW-1185">Reference proteome</keyword>
<dbReference type="OrthoDB" id="7349688at2"/>
<accession>A0A1G8NZN7</accession>
<dbReference type="GO" id="GO:0046872">
    <property type="term" value="F:metal ion binding"/>
    <property type="evidence" value="ECO:0007669"/>
    <property type="project" value="InterPro"/>
</dbReference>
<feature type="domain" description="Rubrerythrin diiron-binding" evidence="1">
    <location>
        <begin position="106"/>
        <end position="157"/>
    </location>
</feature>
<organism evidence="2 3">
    <name type="scientific">Aliiruegeria lutimaris</name>
    <dbReference type="NCBI Taxonomy" id="571298"/>
    <lineage>
        <taxon>Bacteria</taxon>
        <taxon>Pseudomonadati</taxon>
        <taxon>Pseudomonadota</taxon>
        <taxon>Alphaproteobacteria</taxon>
        <taxon>Rhodobacterales</taxon>
        <taxon>Roseobacteraceae</taxon>
        <taxon>Aliiruegeria</taxon>
    </lineage>
</organism>
<dbReference type="RefSeq" id="WP_093151227.1">
    <property type="nucleotide sequence ID" value="NZ_FNEK01000008.1"/>
</dbReference>
<dbReference type="PANTHER" id="PTHR33531:SF7">
    <property type="entry name" value="HYPOTHETICAL MEMBRANE PROTEIN, CONSERVED"/>
    <property type="match status" value="1"/>
</dbReference>
<reference evidence="2 3" key="1">
    <citation type="submission" date="2016-10" db="EMBL/GenBank/DDBJ databases">
        <authorList>
            <person name="de Groot N.N."/>
        </authorList>
    </citation>
    <scope>NUCLEOTIDE SEQUENCE [LARGE SCALE GENOMIC DNA]</scope>
    <source>
        <strain evidence="2 3">DSM 25294</strain>
    </source>
</reference>
<evidence type="ECO:0000313" key="3">
    <source>
        <dbReference type="Proteomes" id="UP000199382"/>
    </source>
</evidence>
<gene>
    <name evidence="2" type="ORF">SAMN04488026_100815</name>
</gene>
<dbReference type="Gene3D" id="1.20.1260.10">
    <property type="match status" value="1"/>
</dbReference>
<dbReference type="GO" id="GO:0016491">
    <property type="term" value="F:oxidoreductase activity"/>
    <property type="evidence" value="ECO:0007669"/>
    <property type="project" value="InterPro"/>
</dbReference>
<dbReference type="STRING" id="571298.SAMN04488026_100815"/>
<name>A0A1G8NZN7_9RHOB</name>
<dbReference type="Pfam" id="PF02915">
    <property type="entry name" value="Rubrerythrin"/>
    <property type="match status" value="1"/>
</dbReference>
<dbReference type="EMBL" id="FNEK01000008">
    <property type="protein sequence ID" value="SDI84990.1"/>
    <property type="molecule type" value="Genomic_DNA"/>
</dbReference>
<evidence type="ECO:0000259" key="1">
    <source>
        <dbReference type="Pfam" id="PF02915"/>
    </source>
</evidence>
<dbReference type="InterPro" id="IPR009078">
    <property type="entry name" value="Ferritin-like_SF"/>
</dbReference>
<sequence>MTEASKERLSGKATVREIFDVATEFERVAHRFYSELIPNVSKNIRWLVEELAEEELEHVELFSNLGKNPEVESVMAAEIARPVADSKFSDCVHTPDLGANPDDQAVLQYALMRESAAMDQYTELAESAPEGPLKEAFVFLANEETKHKAELEKIYYEIVHSGGV</sequence>
<dbReference type="SUPFAM" id="SSF47240">
    <property type="entry name" value="Ferritin-like"/>
    <property type="match status" value="1"/>
</dbReference>
<proteinExistence type="predicted"/>
<dbReference type="Proteomes" id="UP000199382">
    <property type="component" value="Unassembled WGS sequence"/>
</dbReference>
<dbReference type="InterPro" id="IPR003251">
    <property type="entry name" value="Rr_diiron-bd_dom"/>
</dbReference>
<dbReference type="PANTHER" id="PTHR33531">
    <property type="entry name" value="RUBRERYTHRIN SUBFAMILY"/>
    <property type="match status" value="1"/>
</dbReference>
<evidence type="ECO:0000313" key="2">
    <source>
        <dbReference type="EMBL" id="SDI84990.1"/>
    </source>
</evidence>
<protein>
    <submittedName>
        <fullName evidence="2">Rubrerythrin</fullName>
    </submittedName>
</protein>